<dbReference type="EMBL" id="JBFDAA010000006">
    <property type="protein sequence ID" value="KAL1131717.1"/>
    <property type="molecule type" value="Genomic_DNA"/>
</dbReference>
<feature type="compositionally biased region" description="Low complexity" evidence="1">
    <location>
        <begin position="102"/>
        <end position="126"/>
    </location>
</feature>
<feature type="compositionally biased region" description="Polar residues" evidence="1">
    <location>
        <begin position="8"/>
        <end position="51"/>
    </location>
</feature>
<feature type="region of interest" description="Disordered" evidence="1">
    <location>
        <begin position="1"/>
        <end position="307"/>
    </location>
</feature>
<sequence length="1212" mass="131833">MINLQGGPLQTPTTASKPTQSVPITIPSLQTSSAGNIATQPGNLWGSSTVLQTSSPSATQQTSGQLQGTPLFQQTGQKVTSATQQKSSTFQQTPAQHPLVPQVPNFQQNSTQQQQAFNSSQPQQAFNSSQPQQTFNSSQPQQAFNSSQPQLTFNSSQPQQALNSSQQSQSLNSQQQQQALNSSQSQQTFNSQQQQALNSSQQQQALNSQQQSMLSQHFSAQPQPMFHKTHSQTTDKDAPPQSSIQQEPLPLNNSPQQHPSPVLFQARQQKPQQLSSAKHKAIVPPSSPMVSSPQPPTPTGKSPSFKPPIDALQRTMEPQAFNFSLGQGKESEAVNKVSGTKVVNLSSKDLEKKYRAGIRAEIKNFAAELKILKRIVNSVNINIGDDEQKNKLKVQTENLESFGKDLRETTASQEAEVSALKVNLVETYNWFENIRGKHLQLTDSKYSSLKESNELDPISRQHIKSIEKNLTFLESNVRSIIGDLETMWTEKKDDYRKRSELETPTLETIFQSIMTIYKLINQQKMVVTGLENNLPLKMKKKLHHPDFKIMKEKKLHITGDTELSKLAEKLLNTKLGEVDDMNTSVSAGSKCFNKLPSSKHLTSTQEKKIQEWHKKYNGVHTVVVKKKTVTSDMLFSTSDESSKPVLAQNNIKFNELDQENGEIIFSGTPMPKSPMASLLPDNLSSPEMVNPVSNILHDTPNSFPKHPHSMKGVFSYNSQNKLIANVNEGISIDEPPAEGSGGLFNMAKHIHATPEKQISQNSLLPENGSMFIQNTVLSGIGQTDFNSKQVAPKLENSVTFSGANSPVPIKSGTTTTEPFTEKNASENTKLSFGIHNAGLKNDENKTMGKNEIKSLSGEGDTGIKLSDVSSGTPLFSNSIFSKQAQVSSSSKNIFTFPSSTTPASSSGNITLSDLGTSLATLSTSGVSQANEPSANKDSLDKTSSSFSFNFSSINTNQPLTKPLLKTPELTTVPSTVTAQQANTKSTSSAFSFARLSPNTNQKGNAQVSQPSGSMFGTVSTSSFSFGGKIAENSASSRQPPDSAVALKSEASTFKEDPASKPTLPISLSSETPSVPPQTPVVTSQSAISEPNKPAMPAFSSLDISSKSGGSFFGSQSSFVSQPTALLPTPTAGVDQKLLYLGAQQQPQLLFLGAQQQPQLLFMALHHSSHLRQHLQHHRYLPLQVLLPPQLLPSRFLEALHLSPPPLPLHLRS</sequence>
<feature type="region of interest" description="Disordered" evidence="1">
    <location>
        <begin position="1030"/>
        <end position="1093"/>
    </location>
</feature>
<accession>A0ABD0YKG4</accession>
<name>A0ABD0YKG4_9HEMI</name>
<feature type="compositionally biased region" description="Polar residues" evidence="1">
    <location>
        <begin position="266"/>
        <end position="276"/>
    </location>
</feature>
<reference evidence="2 3" key="1">
    <citation type="submission" date="2024-07" db="EMBL/GenBank/DDBJ databases">
        <title>Chromosome-level genome assembly of the water stick insect Ranatra chinensis (Heteroptera: Nepidae).</title>
        <authorList>
            <person name="Liu X."/>
        </authorList>
    </citation>
    <scope>NUCLEOTIDE SEQUENCE [LARGE SCALE GENOMIC DNA]</scope>
    <source>
        <strain evidence="2">Cailab_2021Rc</strain>
        <tissue evidence="2">Muscle</tissue>
    </source>
</reference>
<feature type="compositionally biased region" description="Low complexity" evidence="1">
    <location>
        <begin position="52"/>
        <end position="65"/>
    </location>
</feature>
<feature type="compositionally biased region" description="Polar residues" evidence="1">
    <location>
        <begin position="240"/>
        <end position="259"/>
    </location>
</feature>
<feature type="compositionally biased region" description="Low complexity" evidence="1">
    <location>
        <begin position="154"/>
        <end position="216"/>
    </location>
</feature>
<organism evidence="2 3">
    <name type="scientific">Ranatra chinensis</name>
    <dbReference type="NCBI Taxonomy" id="642074"/>
    <lineage>
        <taxon>Eukaryota</taxon>
        <taxon>Metazoa</taxon>
        <taxon>Ecdysozoa</taxon>
        <taxon>Arthropoda</taxon>
        <taxon>Hexapoda</taxon>
        <taxon>Insecta</taxon>
        <taxon>Pterygota</taxon>
        <taxon>Neoptera</taxon>
        <taxon>Paraneoptera</taxon>
        <taxon>Hemiptera</taxon>
        <taxon>Heteroptera</taxon>
        <taxon>Panheteroptera</taxon>
        <taxon>Nepomorpha</taxon>
        <taxon>Nepidae</taxon>
        <taxon>Ranatrinae</taxon>
        <taxon>Ranatra</taxon>
    </lineage>
</organism>
<dbReference type="Proteomes" id="UP001558652">
    <property type="component" value="Unassembled WGS sequence"/>
</dbReference>
<feature type="compositionally biased region" description="Polar residues" evidence="1">
    <location>
        <begin position="127"/>
        <end position="153"/>
    </location>
</feature>
<comment type="caution">
    <text evidence="2">The sequence shown here is derived from an EMBL/GenBank/DDBJ whole genome shotgun (WGS) entry which is preliminary data.</text>
</comment>
<dbReference type="AlphaFoldDB" id="A0ABD0YKG4"/>
<feature type="compositionally biased region" description="Polar residues" evidence="1">
    <location>
        <begin position="66"/>
        <end position="95"/>
    </location>
</feature>
<evidence type="ECO:0000313" key="2">
    <source>
        <dbReference type="EMBL" id="KAL1131717.1"/>
    </source>
</evidence>
<evidence type="ECO:0000256" key="1">
    <source>
        <dbReference type="SAM" id="MobiDB-lite"/>
    </source>
</evidence>
<proteinExistence type="predicted"/>
<protein>
    <submittedName>
        <fullName evidence="2">Uncharacterized protein</fullName>
    </submittedName>
</protein>
<feature type="compositionally biased region" description="Polar residues" evidence="1">
    <location>
        <begin position="994"/>
        <end position="1010"/>
    </location>
</feature>
<gene>
    <name evidence="2" type="ORF">AAG570_011330</name>
</gene>
<feature type="region of interest" description="Disordered" evidence="1">
    <location>
        <begin position="994"/>
        <end position="1013"/>
    </location>
</feature>
<evidence type="ECO:0000313" key="3">
    <source>
        <dbReference type="Proteomes" id="UP001558652"/>
    </source>
</evidence>
<keyword evidence="3" id="KW-1185">Reference proteome</keyword>